<dbReference type="SUPFAM" id="SSF55620">
    <property type="entry name" value="Tetrahydrobiopterin biosynthesis enzymes-like"/>
    <property type="match status" value="1"/>
</dbReference>
<dbReference type="EC" id="4.-.-.-" evidence="8"/>
<comment type="cofactor">
    <cofactor evidence="8 10">
        <name>Zn(2+)</name>
        <dbReference type="ChEBI" id="CHEBI:29105"/>
    </cofactor>
    <text evidence="8 10">Binds 1 zinc ion per subunit.</text>
</comment>
<evidence type="ECO:0000256" key="5">
    <source>
        <dbReference type="ARBA" id="ARBA00022833"/>
    </source>
</evidence>
<feature type="active site" description="Proton acceptor" evidence="9">
    <location>
        <position position="22"/>
    </location>
</feature>
<dbReference type="PANTHER" id="PTHR12589:SF7">
    <property type="entry name" value="6-PYRUVOYL TETRAHYDROBIOPTERIN SYNTHASE"/>
    <property type="match status" value="1"/>
</dbReference>
<dbReference type="PANTHER" id="PTHR12589">
    <property type="entry name" value="PYRUVOYL TETRAHYDROBIOPTERIN SYNTHASE"/>
    <property type="match status" value="1"/>
</dbReference>
<dbReference type="Pfam" id="PF01242">
    <property type="entry name" value="PTPS"/>
    <property type="match status" value="1"/>
</dbReference>
<comment type="pathway">
    <text evidence="1 8">Purine metabolism; 7-cyano-7-deazaguanine biosynthesis.</text>
</comment>
<keyword evidence="6 8" id="KW-0456">Lyase</keyword>
<keyword evidence="8" id="KW-0671">Queuosine biosynthesis</keyword>
<dbReference type="Gene3D" id="3.30.479.10">
    <property type="entry name" value="6-pyruvoyl tetrahydropterin synthase/QueD"/>
    <property type="match status" value="1"/>
</dbReference>
<evidence type="ECO:0000256" key="8">
    <source>
        <dbReference type="PIRNR" id="PIRNR006113"/>
    </source>
</evidence>
<keyword evidence="12" id="KW-1185">Reference proteome</keyword>
<dbReference type="PIRSF" id="PIRSF006113">
    <property type="entry name" value="PTP_synth"/>
    <property type="match status" value="1"/>
</dbReference>
<dbReference type="GO" id="GO:0008616">
    <property type="term" value="P:tRNA queuosine(34) biosynthetic process"/>
    <property type="evidence" value="ECO:0007669"/>
    <property type="project" value="UniProtKB-KW"/>
</dbReference>
<accession>A0A0K1XGJ2</accession>
<name>A0A0K1XGJ2_9GAMM</name>
<evidence type="ECO:0000256" key="7">
    <source>
        <dbReference type="ARBA" id="ARBA00048807"/>
    </source>
</evidence>
<evidence type="ECO:0000256" key="1">
    <source>
        <dbReference type="ARBA" id="ARBA00005061"/>
    </source>
</evidence>
<evidence type="ECO:0000256" key="6">
    <source>
        <dbReference type="ARBA" id="ARBA00023239"/>
    </source>
</evidence>
<evidence type="ECO:0000256" key="10">
    <source>
        <dbReference type="PIRSR" id="PIRSR006113-2"/>
    </source>
</evidence>
<dbReference type="UniPathway" id="UPA00391"/>
<organism evidence="11 12">
    <name type="scientific">Thiopseudomonas alkaliphila</name>
    <dbReference type="NCBI Taxonomy" id="1697053"/>
    <lineage>
        <taxon>Bacteria</taxon>
        <taxon>Pseudomonadati</taxon>
        <taxon>Pseudomonadota</taxon>
        <taxon>Gammaproteobacteria</taxon>
        <taxon>Pseudomonadales</taxon>
        <taxon>Pseudomonadaceae</taxon>
        <taxon>Thiopseudomonas</taxon>
    </lineage>
</organism>
<dbReference type="EMBL" id="CP012365">
    <property type="protein sequence ID" value="AKX60364.1"/>
    <property type="molecule type" value="Genomic_DNA"/>
</dbReference>
<feature type="active site" description="Charge relay system" evidence="9">
    <location>
        <position position="70"/>
    </location>
</feature>
<dbReference type="Proteomes" id="UP000063953">
    <property type="component" value="Chromosome"/>
</dbReference>
<protein>
    <recommendedName>
        <fullName evidence="3 8">6-carboxy-5,6,7,8-tetrahydropterin synthase</fullName>
        <ecNumber evidence="8">4.-.-.-</ecNumber>
    </recommendedName>
</protein>
<proteinExistence type="inferred from homology"/>
<keyword evidence="4 8" id="KW-0479">Metal-binding</keyword>
<feature type="active site" description="Charge relay system" evidence="9">
    <location>
        <position position="128"/>
    </location>
</feature>
<dbReference type="GO" id="GO:0070497">
    <property type="term" value="F:6-carboxytetrahydropterin synthase activity"/>
    <property type="evidence" value="ECO:0007669"/>
    <property type="project" value="UniProtKB-EC"/>
</dbReference>
<feature type="binding site" evidence="10">
    <location>
        <position position="13"/>
    </location>
    <ligand>
        <name>Zn(2+)</name>
        <dbReference type="ChEBI" id="CHEBI:29105"/>
    </ligand>
</feature>
<evidence type="ECO:0000256" key="3">
    <source>
        <dbReference type="ARBA" id="ARBA00018141"/>
    </source>
</evidence>
<evidence type="ECO:0000256" key="9">
    <source>
        <dbReference type="PIRSR" id="PIRSR006113-1"/>
    </source>
</evidence>
<dbReference type="AlphaFoldDB" id="A0A0K1XGJ2"/>
<dbReference type="NCBIfam" id="TIGR03367">
    <property type="entry name" value="queuosine_QueD"/>
    <property type="match status" value="1"/>
</dbReference>
<reference evidence="11 12" key="1">
    <citation type="journal article" date="2015" name="Genome Announc.">
        <title>Genome Sequences of Oblitimonas alkaliphila gen. nov. sp. nov. (Proposed), a Novel Bacterium of the Pseudomonadaceae Family.</title>
        <authorList>
            <person name="Lauer A.C."/>
            <person name="Nicholson A.C."/>
            <person name="Humrighouse B.W."/>
            <person name="Emery B."/>
            <person name="Drobish A."/>
            <person name="Juieng P."/>
            <person name="Loparev V."/>
            <person name="McQuiston J.R."/>
        </authorList>
    </citation>
    <scope>NUCLEOTIDE SEQUENCE [LARGE SCALE GENOMIC DNA]</scope>
    <source>
        <strain evidence="11 12">E5571</strain>
    </source>
</reference>
<keyword evidence="5 8" id="KW-0862">Zinc</keyword>
<evidence type="ECO:0000313" key="12">
    <source>
        <dbReference type="Proteomes" id="UP000063953"/>
    </source>
</evidence>
<dbReference type="GO" id="GO:0046872">
    <property type="term" value="F:metal ion binding"/>
    <property type="evidence" value="ECO:0007669"/>
    <property type="project" value="UniProtKB-KW"/>
</dbReference>
<dbReference type="RefSeq" id="WP_053101664.1">
    <property type="nucleotide sequence ID" value="NZ_CP012365.1"/>
</dbReference>
<sequence length="147" mass="16675">MKIVKHFSFDSAHLLDCHDGKCQNLHGHTYQLEVEVQGPLIKSGPKAGMVLDFADLKQAVKQQIVDHLDHAFIYDVHSEKESTIAQLLQSWQMKTFAFKGRTTAEMLSQFIFDQLSTKLPISRIRLYETPSSYAECNSPSSKETSDD</sequence>
<comment type="similarity">
    <text evidence="2 8">Belongs to the PTPS family. QueD subfamily.</text>
</comment>
<evidence type="ECO:0000313" key="11">
    <source>
        <dbReference type="EMBL" id="AKX60364.1"/>
    </source>
</evidence>
<dbReference type="InterPro" id="IPR007115">
    <property type="entry name" value="6-PTP_synth/QueD"/>
</dbReference>
<gene>
    <name evidence="11" type="ORF">AKN88_10795</name>
</gene>
<feature type="binding site" evidence="10">
    <location>
        <position position="26"/>
    </location>
    <ligand>
        <name>Zn(2+)</name>
        <dbReference type="ChEBI" id="CHEBI:29105"/>
    </ligand>
</feature>
<comment type="catalytic activity">
    <reaction evidence="7 8">
        <text>7,8-dihydroneopterin 3'-triphosphate + H2O = 6-carboxy-5,6,7,8-tetrahydropterin + triphosphate + acetaldehyde + 2 H(+)</text>
        <dbReference type="Rhea" id="RHEA:27966"/>
        <dbReference type="ChEBI" id="CHEBI:15343"/>
        <dbReference type="ChEBI" id="CHEBI:15377"/>
        <dbReference type="ChEBI" id="CHEBI:15378"/>
        <dbReference type="ChEBI" id="CHEBI:18036"/>
        <dbReference type="ChEBI" id="CHEBI:58462"/>
        <dbReference type="ChEBI" id="CHEBI:61032"/>
        <dbReference type="EC" id="4.1.2.50"/>
    </reaction>
</comment>
<dbReference type="STRING" id="1697053.AKN87_01130"/>
<feature type="binding site" evidence="10">
    <location>
        <position position="28"/>
    </location>
    <ligand>
        <name>Zn(2+)</name>
        <dbReference type="ChEBI" id="CHEBI:29105"/>
    </ligand>
</feature>
<dbReference type="InterPro" id="IPR038418">
    <property type="entry name" value="6-PTP_synth/QueD_sf"/>
</dbReference>
<evidence type="ECO:0000256" key="4">
    <source>
        <dbReference type="ARBA" id="ARBA00022723"/>
    </source>
</evidence>
<evidence type="ECO:0000256" key="2">
    <source>
        <dbReference type="ARBA" id="ARBA00008900"/>
    </source>
</evidence>